<comment type="caution">
    <text evidence="2">The sequence shown here is derived from an EMBL/GenBank/DDBJ whole genome shotgun (WGS) entry which is preliminary data.</text>
</comment>
<keyword evidence="3" id="KW-1185">Reference proteome</keyword>
<protein>
    <submittedName>
        <fullName evidence="2">tRNA (Adenosine(37)-N6)-threonylcarbamoyltransferase complex dimerization subunit type 1 TsaB</fullName>
    </submittedName>
</protein>
<proteinExistence type="predicted"/>
<organism evidence="2 3">
    <name type="scientific">Joostella atrarenae</name>
    <dbReference type="NCBI Taxonomy" id="679257"/>
    <lineage>
        <taxon>Bacteria</taxon>
        <taxon>Pseudomonadati</taxon>
        <taxon>Bacteroidota</taxon>
        <taxon>Flavobacteriia</taxon>
        <taxon>Flavobacteriales</taxon>
        <taxon>Flavobacteriaceae</taxon>
        <taxon>Joostella</taxon>
    </lineage>
</organism>
<dbReference type="InterPro" id="IPR043129">
    <property type="entry name" value="ATPase_NBD"/>
</dbReference>
<dbReference type="InterPro" id="IPR000905">
    <property type="entry name" value="Gcp-like_dom"/>
</dbReference>
<evidence type="ECO:0000259" key="1">
    <source>
        <dbReference type="Pfam" id="PF00814"/>
    </source>
</evidence>
<dbReference type="SUPFAM" id="SSF53067">
    <property type="entry name" value="Actin-like ATPase domain"/>
    <property type="match status" value="2"/>
</dbReference>
<gene>
    <name evidence="2" type="primary">tsaB</name>
    <name evidence="2" type="ORF">JM658_00075</name>
</gene>
<dbReference type="EMBL" id="JAETXX010000001">
    <property type="protein sequence ID" value="MCF8713211.1"/>
    <property type="molecule type" value="Genomic_DNA"/>
</dbReference>
<dbReference type="PANTHER" id="PTHR11735:SF11">
    <property type="entry name" value="TRNA THREONYLCARBAMOYLADENOSINE BIOSYNTHESIS PROTEIN TSAB"/>
    <property type="match status" value="1"/>
</dbReference>
<evidence type="ECO:0000313" key="2">
    <source>
        <dbReference type="EMBL" id="MCF8713211.1"/>
    </source>
</evidence>
<dbReference type="Proteomes" id="UP000829517">
    <property type="component" value="Unassembled WGS sequence"/>
</dbReference>
<name>A0ABS9IYE9_9FLAO</name>
<dbReference type="InterPro" id="IPR022496">
    <property type="entry name" value="T6A_TsaB"/>
</dbReference>
<evidence type="ECO:0000313" key="3">
    <source>
        <dbReference type="Proteomes" id="UP000829517"/>
    </source>
</evidence>
<reference evidence="2 3" key="1">
    <citation type="submission" date="2021-01" db="EMBL/GenBank/DDBJ databases">
        <title>Genome sequencing of Joostella atrarenae M1-2 (= KCTC 23194).</title>
        <authorList>
            <person name="Zakaria M.R."/>
            <person name="Lam M.Q."/>
            <person name="Chong C.S."/>
        </authorList>
    </citation>
    <scope>NUCLEOTIDE SEQUENCE [LARGE SCALE GENOMIC DNA]</scope>
    <source>
        <strain evidence="2 3">M1-2</strain>
    </source>
</reference>
<accession>A0ABS9IYE9</accession>
<dbReference type="RefSeq" id="WP_236957187.1">
    <property type="nucleotide sequence ID" value="NZ_JAETXX010000001.1"/>
</dbReference>
<dbReference type="Pfam" id="PF00814">
    <property type="entry name" value="TsaD"/>
    <property type="match status" value="1"/>
</dbReference>
<dbReference type="CDD" id="cd24032">
    <property type="entry name" value="ASKHA_NBD_TsaB"/>
    <property type="match status" value="1"/>
</dbReference>
<dbReference type="PANTHER" id="PTHR11735">
    <property type="entry name" value="TRNA N6-ADENOSINE THREONYLCARBAMOYLTRANSFERASE"/>
    <property type="match status" value="1"/>
</dbReference>
<dbReference type="Gene3D" id="3.30.420.40">
    <property type="match status" value="2"/>
</dbReference>
<feature type="domain" description="Gcp-like" evidence="1">
    <location>
        <begin position="36"/>
        <end position="216"/>
    </location>
</feature>
<dbReference type="NCBIfam" id="TIGR03725">
    <property type="entry name" value="T6A_YeaZ"/>
    <property type="match status" value="1"/>
</dbReference>
<sequence>MAIILNLETATTNCSVSISSDDKVIALKEINDKGYSHAENLHVFIKEALLDASLLFSDIDAIAVSMGPGSYTGLRIGVSAAKGLCYALDIPLIAVPTLSVLALQAATDGCVISLLDARRMEVYAAVFKGKQQIRETKAEIIDEHSFSDYLSEGEVRFIGDGAAKCKDVIKNVNAIFTTDVNFPSAKELAFLANEKYKKGDFEDVAYFEPYYLKDFVTTKPKN</sequence>